<dbReference type="GO" id="GO:0003677">
    <property type="term" value="F:DNA binding"/>
    <property type="evidence" value="ECO:0007669"/>
    <property type="project" value="UniProtKB-KW"/>
</dbReference>
<evidence type="ECO:0000313" key="5">
    <source>
        <dbReference type="EMBL" id="PKE25486.1"/>
    </source>
</evidence>
<dbReference type="SUPFAM" id="SSF52172">
    <property type="entry name" value="CheY-like"/>
    <property type="match status" value="1"/>
</dbReference>
<dbReference type="PANTHER" id="PTHR44591">
    <property type="entry name" value="STRESS RESPONSE REGULATOR PROTEIN 1"/>
    <property type="match status" value="1"/>
</dbReference>
<dbReference type="InterPro" id="IPR001789">
    <property type="entry name" value="Sig_transdc_resp-reg_receiver"/>
</dbReference>
<evidence type="ECO:0000313" key="6">
    <source>
        <dbReference type="Proteomes" id="UP000233482"/>
    </source>
</evidence>
<dbReference type="InterPro" id="IPR050595">
    <property type="entry name" value="Bact_response_regulator"/>
</dbReference>
<comment type="caution">
    <text evidence="5">The sequence shown here is derived from an EMBL/GenBank/DDBJ whole genome shotgun (WGS) entry which is preliminary data.</text>
</comment>
<dbReference type="PROSITE" id="PS50110">
    <property type="entry name" value="RESPONSE_REGULATORY"/>
    <property type="match status" value="1"/>
</dbReference>
<organism evidence="5 6">
    <name type="scientific">Macrococcoides caseolyticum</name>
    <dbReference type="NCBI Taxonomy" id="69966"/>
    <lineage>
        <taxon>Bacteria</taxon>
        <taxon>Bacillati</taxon>
        <taxon>Bacillota</taxon>
        <taxon>Bacilli</taxon>
        <taxon>Bacillales</taxon>
        <taxon>Staphylococcaceae</taxon>
        <taxon>Macrococcoides</taxon>
    </lineage>
</organism>
<dbReference type="Gene3D" id="3.40.50.2300">
    <property type="match status" value="1"/>
</dbReference>
<keyword evidence="1" id="KW-0597">Phosphoprotein</keyword>
<evidence type="ECO:0000256" key="3">
    <source>
        <dbReference type="ARBA" id="ARBA00023125"/>
    </source>
</evidence>
<dbReference type="PANTHER" id="PTHR44591:SF3">
    <property type="entry name" value="RESPONSE REGULATORY DOMAIN-CONTAINING PROTEIN"/>
    <property type="match status" value="1"/>
</dbReference>
<dbReference type="RefSeq" id="WP_015912279.1">
    <property type="nucleotide sequence ID" value="NZ_CABFNV010000003.1"/>
</dbReference>
<dbReference type="Proteomes" id="UP000233482">
    <property type="component" value="Unassembled WGS sequence"/>
</dbReference>
<gene>
    <name evidence="5" type="ORF">CW686_09815</name>
</gene>
<keyword evidence="3" id="KW-0238">DNA-binding</keyword>
<dbReference type="GO" id="GO:0000160">
    <property type="term" value="P:phosphorelay signal transduction system"/>
    <property type="evidence" value="ECO:0007669"/>
    <property type="project" value="InterPro"/>
</dbReference>
<protein>
    <submittedName>
        <fullName evidence="5">Response regulator</fullName>
    </submittedName>
</protein>
<evidence type="ECO:0000256" key="2">
    <source>
        <dbReference type="ARBA" id="ARBA00023015"/>
    </source>
</evidence>
<dbReference type="SMART" id="SM00448">
    <property type="entry name" value="REC"/>
    <property type="match status" value="1"/>
</dbReference>
<accession>A0A2N0VRB1</accession>
<evidence type="ECO:0000256" key="4">
    <source>
        <dbReference type="ARBA" id="ARBA00023163"/>
    </source>
</evidence>
<proteinExistence type="predicted"/>
<dbReference type="Pfam" id="PF00072">
    <property type="entry name" value="Response_reg"/>
    <property type="match status" value="1"/>
</dbReference>
<sequence length="116" mass="13553">MKILIVDDEMNIRLLFKEILSIQGIEADEAEHGKKGLEMVIVNDYDIIFLDRRMPVMSGEETLREMRKYTDRPIYLISAFQTDEQIKRLKSRGASGILMKPFTIEEVVNIVQKYTK</sequence>
<keyword evidence="2" id="KW-0805">Transcription regulation</keyword>
<dbReference type="AlphaFoldDB" id="A0A2N0VRB1"/>
<keyword evidence="4" id="KW-0804">Transcription</keyword>
<reference evidence="5 6" key="1">
    <citation type="submission" date="2017-12" db="EMBL/GenBank/DDBJ databases">
        <title>Genomics of Macrococcus caseolyticus.</title>
        <authorList>
            <person name="MacFadyen A.C."/>
            <person name="Paterson G.K."/>
        </authorList>
    </citation>
    <scope>NUCLEOTIDE SEQUENCE [LARGE SCALE GENOMIC DNA]</scope>
    <source>
        <strain evidence="5 6">5788_EF188</strain>
    </source>
</reference>
<evidence type="ECO:0000256" key="1">
    <source>
        <dbReference type="ARBA" id="ARBA00022553"/>
    </source>
</evidence>
<dbReference type="InterPro" id="IPR011006">
    <property type="entry name" value="CheY-like_superfamily"/>
</dbReference>
<name>A0A2N0VRB1_9STAP</name>
<dbReference type="OMA" id="RAHTAQN"/>
<dbReference type="EMBL" id="PIXC01000024">
    <property type="protein sequence ID" value="PKE25486.1"/>
    <property type="molecule type" value="Genomic_DNA"/>
</dbReference>